<evidence type="ECO:0000256" key="3">
    <source>
        <dbReference type="ARBA" id="ARBA00023136"/>
    </source>
</evidence>
<feature type="transmembrane region" description="Helical" evidence="5">
    <location>
        <begin position="159"/>
        <end position="176"/>
    </location>
</feature>
<evidence type="ECO:0000256" key="4">
    <source>
        <dbReference type="SAM" id="MobiDB-lite"/>
    </source>
</evidence>
<keyword evidence="3 5" id="KW-0472">Membrane</keyword>
<feature type="transmembrane region" description="Helical" evidence="5">
    <location>
        <begin position="13"/>
        <end position="33"/>
    </location>
</feature>
<reference evidence="6 7" key="1">
    <citation type="journal article" date="2024" name="G3 (Bethesda)">
        <title>Genome assembly of Hibiscus sabdariffa L. provides insights into metabolisms of medicinal natural products.</title>
        <authorList>
            <person name="Kim T."/>
        </authorList>
    </citation>
    <scope>NUCLEOTIDE SEQUENCE [LARGE SCALE GENOMIC DNA]</scope>
    <source>
        <strain evidence="6">TK-2024</strain>
        <tissue evidence="6">Old leaves</tissue>
    </source>
</reference>
<accession>A0ABR2FU52</accession>
<feature type="transmembrane region" description="Helical" evidence="5">
    <location>
        <begin position="268"/>
        <end position="290"/>
    </location>
</feature>
<evidence type="ECO:0000256" key="5">
    <source>
        <dbReference type="SAM" id="Phobius"/>
    </source>
</evidence>
<proteinExistence type="predicted"/>
<organism evidence="6 7">
    <name type="scientific">Hibiscus sabdariffa</name>
    <name type="common">roselle</name>
    <dbReference type="NCBI Taxonomy" id="183260"/>
    <lineage>
        <taxon>Eukaryota</taxon>
        <taxon>Viridiplantae</taxon>
        <taxon>Streptophyta</taxon>
        <taxon>Embryophyta</taxon>
        <taxon>Tracheophyta</taxon>
        <taxon>Spermatophyta</taxon>
        <taxon>Magnoliopsida</taxon>
        <taxon>eudicotyledons</taxon>
        <taxon>Gunneridae</taxon>
        <taxon>Pentapetalae</taxon>
        <taxon>rosids</taxon>
        <taxon>malvids</taxon>
        <taxon>Malvales</taxon>
        <taxon>Malvaceae</taxon>
        <taxon>Malvoideae</taxon>
        <taxon>Hibiscus</taxon>
    </lineage>
</organism>
<feature type="transmembrane region" description="Helical" evidence="5">
    <location>
        <begin position="367"/>
        <end position="388"/>
    </location>
</feature>
<dbReference type="Proteomes" id="UP001472677">
    <property type="component" value="Unassembled WGS sequence"/>
</dbReference>
<name>A0ABR2FU52_9ROSI</name>
<evidence type="ECO:0008006" key="8">
    <source>
        <dbReference type="Google" id="ProtNLM"/>
    </source>
</evidence>
<gene>
    <name evidence="6" type="ORF">V6N12_022252</name>
</gene>
<feature type="transmembrane region" description="Helical" evidence="5">
    <location>
        <begin position="302"/>
        <end position="323"/>
    </location>
</feature>
<keyword evidence="1 5" id="KW-0812">Transmembrane</keyword>
<dbReference type="InterPro" id="IPR030184">
    <property type="entry name" value="WAT1-related"/>
</dbReference>
<evidence type="ECO:0000256" key="1">
    <source>
        <dbReference type="ARBA" id="ARBA00022692"/>
    </source>
</evidence>
<dbReference type="PANTHER" id="PTHR31218">
    <property type="entry name" value="WAT1-RELATED PROTEIN"/>
    <property type="match status" value="1"/>
</dbReference>
<keyword evidence="7" id="KW-1185">Reference proteome</keyword>
<feature type="region of interest" description="Disordered" evidence="4">
    <location>
        <begin position="418"/>
        <end position="453"/>
    </location>
</feature>
<evidence type="ECO:0000256" key="2">
    <source>
        <dbReference type="ARBA" id="ARBA00022989"/>
    </source>
</evidence>
<feature type="transmembrane region" description="Helical" evidence="5">
    <location>
        <begin position="45"/>
        <end position="64"/>
    </location>
</feature>
<keyword evidence="2 5" id="KW-1133">Transmembrane helix</keyword>
<evidence type="ECO:0000313" key="6">
    <source>
        <dbReference type="EMBL" id="KAK8587775.1"/>
    </source>
</evidence>
<feature type="transmembrane region" description="Helical" evidence="5">
    <location>
        <begin position="122"/>
        <end position="147"/>
    </location>
</feature>
<sequence length="453" mass="49604">MVGRSWRNYYEDVATFTVLVTMECVIVGLNTLFKAATLEGMSYHVFLVYDYAVATLLLLPAPFFSYRSSSTSQFSLFPILASTMETKLGFLSFLNFVQITSASSSQIPHAVQNWTSCSYRQMFLICNICGTGFRISCQIMGYTGIIYSSPTLSSAMSNLSPAFTFILAILFKSVFIPKTLNNRLISDFSSILIRFCFFCCCKLERMEKLVWNSSSSKAKVTGTIISITGAFVVTLYKGPAIFKASTPSMSLHQPLNSFGTNSVSGANLNWVIGGAFLTVQYILIPLWLIVLTQIMVEYPAELTVMFFYNLFVCFIALVVGLVVERNASAWRIGSDVALASIVCSGIFSSCLSNTVHSWALRLKGPVYVAMFKPFSIAVAFALGIIFLADTPHLGSLIRATTISIGFYTVMWGKAKEATPADCDSGSGSGSATTIDSPSSHKVPLLQSYKTEQE</sequence>
<evidence type="ECO:0000313" key="7">
    <source>
        <dbReference type="Proteomes" id="UP001472677"/>
    </source>
</evidence>
<comment type="caution">
    <text evidence="6">The sequence shown here is derived from an EMBL/GenBank/DDBJ whole genome shotgun (WGS) entry which is preliminary data.</text>
</comment>
<feature type="transmembrane region" description="Helical" evidence="5">
    <location>
        <begin position="335"/>
        <end position="355"/>
    </location>
</feature>
<protein>
    <recommendedName>
        <fullName evidence="8">WAT1-related protein</fullName>
    </recommendedName>
</protein>
<dbReference type="EMBL" id="JBBPBM010000004">
    <property type="protein sequence ID" value="KAK8587775.1"/>
    <property type="molecule type" value="Genomic_DNA"/>
</dbReference>